<evidence type="ECO:0000256" key="7">
    <source>
        <dbReference type="ARBA" id="ARBA00023136"/>
    </source>
</evidence>
<reference evidence="9 10" key="1">
    <citation type="submission" date="2018-12" db="EMBL/GenBank/DDBJ databases">
        <title>Complete genome sequence of Flaviflexus salsibiostraticola KCTC 33148.</title>
        <authorList>
            <person name="Bae J.-W."/>
        </authorList>
    </citation>
    <scope>NUCLEOTIDE SEQUENCE [LARGE SCALE GENOMIC DNA]</scope>
    <source>
        <strain evidence="9 10">KCTC 33148</strain>
    </source>
</reference>
<evidence type="ECO:0000256" key="5">
    <source>
        <dbReference type="ARBA" id="ARBA00022692"/>
    </source>
</evidence>
<dbReference type="InterPro" id="IPR052017">
    <property type="entry name" value="TSUP"/>
</dbReference>
<evidence type="ECO:0000256" key="1">
    <source>
        <dbReference type="ARBA" id="ARBA00004651"/>
    </source>
</evidence>
<accession>A0A3S8Z6U2</accession>
<evidence type="ECO:0000313" key="9">
    <source>
        <dbReference type="EMBL" id="AZN29195.1"/>
    </source>
</evidence>
<feature type="transmembrane region" description="Helical" evidence="8">
    <location>
        <begin position="36"/>
        <end position="61"/>
    </location>
</feature>
<dbReference type="KEGG" id="fsl:EJO69_01950"/>
<evidence type="ECO:0000256" key="3">
    <source>
        <dbReference type="ARBA" id="ARBA00022448"/>
    </source>
</evidence>
<keyword evidence="6 8" id="KW-1133">Transmembrane helix</keyword>
<feature type="transmembrane region" description="Helical" evidence="8">
    <location>
        <begin position="130"/>
        <end position="159"/>
    </location>
</feature>
<evidence type="ECO:0000256" key="2">
    <source>
        <dbReference type="ARBA" id="ARBA00009142"/>
    </source>
</evidence>
<dbReference type="InterPro" id="IPR002781">
    <property type="entry name" value="TM_pro_TauE-like"/>
</dbReference>
<keyword evidence="7 8" id="KW-0472">Membrane</keyword>
<feature type="transmembrane region" description="Helical" evidence="8">
    <location>
        <begin position="232"/>
        <end position="250"/>
    </location>
</feature>
<comment type="similarity">
    <text evidence="2 8">Belongs to the 4-toluene sulfonate uptake permease (TSUP) (TC 2.A.102) family.</text>
</comment>
<dbReference type="Pfam" id="PF01925">
    <property type="entry name" value="TauE"/>
    <property type="match status" value="1"/>
</dbReference>
<dbReference type="PANTHER" id="PTHR30269:SF37">
    <property type="entry name" value="MEMBRANE TRANSPORTER PROTEIN"/>
    <property type="match status" value="1"/>
</dbReference>
<sequence>MMPAAALALLVAAVLTGGTIQRLSGMGMGLMISPVFALIFGAAVGVTVANATTILSALIIGFVMRAGIDWRRFAIIAPSALLGTIPGGLLVREMDGGWLGVLVGATILAALALTLWADRLTVLPELRHRAWIIPFAAGGAFLNTVSGISAPVLMIYAIAARWDQRSFAATLQPFFVWISLLSVTVKISVGATPLNELPDPWVLPLILAAILAAVAIGSRLAHRVSPQAARRLAIAVAGLGAVSTLLRGLADALG</sequence>
<dbReference type="AlphaFoldDB" id="A0A3S8Z6U2"/>
<feature type="transmembrane region" description="Helical" evidence="8">
    <location>
        <begin position="97"/>
        <end position="118"/>
    </location>
</feature>
<dbReference type="Proteomes" id="UP000270021">
    <property type="component" value="Chromosome"/>
</dbReference>
<dbReference type="OrthoDB" id="3872971at2"/>
<keyword evidence="3" id="KW-0813">Transport</keyword>
<feature type="transmembrane region" description="Helical" evidence="8">
    <location>
        <begin position="201"/>
        <end position="220"/>
    </location>
</feature>
<name>A0A3S8Z6U2_9ACTO</name>
<keyword evidence="10" id="KW-1185">Reference proteome</keyword>
<dbReference type="EMBL" id="CP034438">
    <property type="protein sequence ID" value="AZN29195.1"/>
    <property type="molecule type" value="Genomic_DNA"/>
</dbReference>
<keyword evidence="5 8" id="KW-0812">Transmembrane</keyword>
<protein>
    <recommendedName>
        <fullName evidence="8">Probable membrane transporter protein</fullName>
    </recommendedName>
</protein>
<evidence type="ECO:0000256" key="8">
    <source>
        <dbReference type="RuleBase" id="RU363041"/>
    </source>
</evidence>
<comment type="subcellular location">
    <subcellularLocation>
        <location evidence="1 8">Cell membrane</location>
        <topology evidence="1 8">Multi-pass membrane protein</topology>
    </subcellularLocation>
</comment>
<feature type="transmembrane region" description="Helical" evidence="8">
    <location>
        <begin position="73"/>
        <end position="91"/>
    </location>
</feature>
<dbReference type="PANTHER" id="PTHR30269">
    <property type="entry name" value="TRANSMEMBRANE PROTEIN YFCA"/>
    <property type="match status" value="1"/>
</dbReference>
<keyword evidence="4 8" id="KW-1003">Cell membrane</keyword>
<dbReference type="GO" id="GO:0005886">
    <property type="term" value="C:plasma membrane"/>
    <property type="evidence" value="ECO:0007669"/>
    <property type="project" value="UniProtKB-SubCell"/>
</dbReference>
<organism evidence="9 10">
    <name type="scientific">Flaviflexus salsibiostraticola</name>
    <dbReference type="NCBI Taxonomy" id="1282737"/>
    <lineage>
        <taxon>Bacteria</taxon>
        <taxon>Bacillati</taxon>
        <taxon>Actinomycetota</taxon>
        <taxon>Actinomycetes</taxon>
        <taxon>Actinomycetales</taxon>
        <taxon>Actinomycetaceae</taxon>
        <taxon>Flaviflexus</taxon>
    </lineage>
</organism>
<gene>
    <name evidence="9" type="ORF">EJO69_01950</name>
</gene>
<evidence type="ECO:0000256" key="6">
    <source>
        <dbReference type="ARBA" id="ARBA00022989"/>
    </source>
</evidence>
<proteinExistence type="inferred from homology"/>
<evidence type="ECO:0000256" key="4">
    <source>
        <dbReference type="ARBA" id="ARBA00022475"/>
    </source>
</evidence>
<evidence type="ECO:0000313" key="10">
    <source>
        <dbReference type="Proteomes" id="UP000270021"/>
    </source>
</evidence>